<proteinExistence type="predicted"/>
<evidence type="ECO:0000256" key="1">
    <source>
        <dbReference type="ARBA" id="ARBA00004123"/>
    </source>
</evidence>
<dbReference type="InterPro" id="IPR017884">
    <property type="entry name" value="SANT_dom"/>
</dbReference>
<dbReference type="SUPFAM" id="SSF46689">
    <property type="entry name" value="Homeodomain-like"/>
    <property type="match status" value="1"/>
</dbReference>
<keyword evidence="3" id="KW-0804">Transcription</keyword>
<keyword evidence="4" id="KW-0539">Nucleus</keyword>
<feature type="region of interest" description="Disordered" evidence="5">
    <location>
        <begin position="1"/>
        <end position="20"/>
    </location>
</feature>
<evidence type="ECO:0000256" key="2">
    <source>
        <dbReference type="ARBA" id="ARBA00023015"/>
    </source>
</evidence>
<dbReference type="InterPro" id="IPR044636">
    <property type="entry name" value="RADIALIS-like"/>
</dbReference>
<dbReference type="PANTHER" id="PTHR43952:SF106">
    <property type="entry name" value="PROTEIN RADIALIS-LIKE 4"/>
    <property type="match status" value="1"/>
</dbReference>
<dbReference type="CDD" id="cd00167">
    <property type="entry name" value="SANT"/>
    <property type="match status" value="1"/>
</dbReference>
<accession>A0A397Z7B9</accession>
<dbReference type="SMART" id="SM00717">
    <property type="entry name" value="SANT"/>
    <property type="match status" value="1"/>
</dbReference>
<gene>
    <name evidence="8" type="ORF">BRARA_F02502</name>
</gene>
<sequence>MASNSIISTSRSSTSSWTAKQDKQFEMALAKFEKDTPDRWQNVARVVGGKSAEEVKRRYELLVRDVNDIESGRHDPQPSLFPSGLGQCYWACYFSNGEKRRAC</sequence>
<dbReference type="Pfam" id="PF00249">
    <property type="entry name" value="Myb_DNA-binding"/>
    <property type="match status" value="1"/>
</dbReference>
<evidence type="ECO:0000256" key="4">
    <source>
        <dbReference type="ARBA" id="ARBA00023242"/>
    </source>
</evidence>
<evidence type="ECO:0000256" key="5">
    <source>
        <dbReference type="SAM" id="MobiDB-lite"/>
    </source>
</evidence>
<evidence type="ECO:0000259" key="7">
    <source>
        <dbReference type="PROSITE" id="PS51293"/>
    </source>
</evidence>
<dbReference type="InterPro" id="IPR001005">
    <property type="entry name" value="SANT/Myb"/>
</dbReference>
<feature type="compositionally biased region" description="Low complexity" evidence="5">
    <location>
        <begin position="1"/>
        <end position="16"/>
    </location>
</feature>
<dbReference type="PROSITE" id="PS51293">
    <property type="entry name" value="SANT"/>
    <property type="match status" value="1"/>
</dbReference>
<dbReference type="Gene3D" id="1.10.10.60">
    <property type="entry name" value="Homeodomain-like"/>
    <property type="match status" value="1"/>
</dbReference>
<feature type="domain" description="Myb-like" evidence="6">
    <location>
        <begin position="9"/>
        <end position="63"/>
    </location>
</feature>
<name>A0A397Z7B9_BRACM</name>
<dbReference type="GO" id="GO:0005634">
    <property type="term" value="C:nucleus"/>
    <property type="evidence" value="ECO:0007669"/>
    <property type="project" value="UniProtKB-SubCell"/>
</dbReference>
<dbReference type="InterPro" id="IPR009057">
    <property type="entry name" value="Homeodomain-like_sf"/>
</dbReference>
<dbReference type="EMBL" id="CM010633">
    <property type="protein sequence ID" value="RID59260.1"/>
    <property type="molecule type" value="Genomic_DNA"/>
</dbReference>
<evidence type="ECO:0000313" key="8">
    <source>
        <dbReference type="EMBL" id="RID59260.1"/>
    </source>
</evidence>
<evidence type="ECO:0000256" key="3">
    <source>
        <dbReference type="ARBA" id="ARBA00023163"/>
    </source>
</evidence>
<dbReference type="PROSITE" id="PS50090">
    <property type="entry name" value="MYB_LIKE"/>
    <property type="match status" value="1"/>
</dbReference>
<feature type="domain" description="SANT" evidence="7">
    <location>
        <begin position="12"/>
        <end position="67"/>
    </location>
</feature>
<dbReference type="Proteomes" id="UP000264353">
    <property type="component" value="Chromosome A6"/>
</dbReference>
<comment type="subcellular location">
    <subcellularLocation>
        <location evidence="1">Nucleus</location>
    </subcellularLocation>
</comment>
<dbReference type="AlphaFoldDB" id="A0A397Z7B9"/>
<dbReference type="FunFam" id="1.10.10.60:FF:000154">
    <property type="entry name" value="Transcription factor SRM1"/>
    <property type="match status" value="1"/>
</dbReference>
<reference evidence="8 9" key="1">
    <citation type="submission" date="2018-06" db="EMBL/GenBank/DDBJ databases">
        <title>WGS assembly of Brassica rapa FPsc.</title>
        <authorList>
            <person name="Bowman J."/>
            <person name="Kohchi T."/>
            <person name="Yamato K."/>
            <person name="Jenkins J."/>
            <person name="Shu S."/>
            <person name="Ishizaki K."/>
            <person name="Yamaoka S."/>
            <person name="Nishihama R."/>
            <person name="Nakamura Y."/>
            <person name="Berger F."/>
            <person name="Adam C."/>
            <person name="Aki S."/>
            <person name="Althoff F."/>
            <person name="Araki T."/>
            <person name="Arteaga-Vazquez M."/>
            <person name="Balasubrmanian S."/>
            <person name="Bauer D."/>
            <person name="Boehm C."/>
            <person name="Briginshaw L."/>
            <person name="Caballero-Perez J."/>
            <person name="Catarino B."/>
            <person name="Chen F."/>
            <person name="Chiyoda S."/>
            <person name="Chovatia M."/>
            <person name="Davies K."/>
            <person name="Delmans M."/>
            <person name="Demura T."/>
            <person name="Dierschke T."/>
            <person name="Dolan L."/>
            <person name="Dorantes-Acosta A."/>
            <person name="Eklund D."/>
            <person name="Florent S."/>
            <person name="Flores-Sandoval E."/>
            <person name="Fujiyama A."/>
            <person name="Fukuzawa H."/>
            <person name="Galik B."/>
            <person name="Grimanelli D."/>
            <person name="Grimwood J."/>
            <person name="Grossniklaus U."/>
            <person name="Hamada T."/>
            <person name="Haseloff J."/>
            <person name="Hetherington A."/>
            <person name="Higo A."/>
            <person name="Hirakawa Y."/>
            <person name="Hundley H."/>
            <person name="Ikeda Y."/>
            <person name="Inoue K."/>
            <person name="Inoue S."/>
            <person name="Ishida S."/>
            <person name="Jia Q."/>
            <person name="Kakita M."/>
            <person name="Kanazawa T."/>
            <person name="Kawai Y."/>
            <person name="Kawashima T."/>
            <person name="Kennedy M."/>
            <person name="Kinose K."/>
            <person name="Kinoshita T."/>
            <person name="Kohara Y."/>
            <person name="Koide E."/>
            <person name="Komatsu K."/>
            <person name="Kopischke S."/>
            <person name="Kubo M."/>
            <person name="Kyozuka J."/>
            <person name="Lagercrantz U."/>
            <person name="Lin S."/>
            <person name="Lindquist E."/>
            <person name="Lipzen A."/>
            <person name="Lu C."/>
            <person name="Luna E."/>
            <person name="Martienssen R."/>
            <person name="Minamino N."/>
            <person name="Mizutani M."/>
            <person name="Mizutani M."/>
            <person name="Mochizuki N."/>
            <person name="Monte I."/>
            <person name="Mosher R."/>
            <person name="Nagasaki H."/>
            <person name="Nakagami H."/>
            <person name="Naramoto S."/>
            <person name="Nishitani K."/>
            <person name="Ohtani M."/>
            <person name="Okamoto T."/>
            <person name="Okumura M."/>
            <person name="Phillips J."/>
            <person name="Pollak B."/>
            <person name="Reinders A."/>
            <person name="Roevekamp M."/>
            <person name="Sano R."/>
            <person name="Sawa S."/>
            <person name="Schmid M."/>
            <person name="Shirakawa M."/>
            <person name="Solano R."/>
            <person name="Spunde A."/>
            <person name="Suetsugu N."/>
            <person name="Sugano S."/>
            <person name="Sugiyama A."/>
            <person name="Sun R."/>
            <person name="Suzuki Y."/>
            <person name="Takenaka M."/>
            <person name="Takezawa D."/>
            <person name="Tomogane H."/>
            <person name="Tsuzuki M."/>
            <person name="Ueda T."/>
            <person name="Umeda M."/>
            <person name="Ward J."/>
            <person name="Watanabe Y."/>
            <person name="Yazaki K."/>
            <person name="Yokoyama R."/>
            <person name="Yoshitake Y."/>
            <person name="Yotsui I."/>
            <person name="Zachgo S."/>
            <person name="Schmutz J."/>
        </authorList>
    </citation>
    <scope>NUCLEOTIDE SEQUENCE [LARGE SCALE GENOMIC DNA]</scope>
    <source>
        <strain evidence="9">cv. B-3</strain>
    </source>
</reference>
<evidence type="ECO:0000313" key="9">
    <source>
        <dbReference type="Proteomes" id="UP000264353"/>
    </source>
</evidence>
<keyword evidence="2" id="KW-0805">Transcription regulation</keyword>
<evidence type="ECO:0000259" key="6">
    <source>
        <dbReference type="PROSITE" id="PS50090"/>
    </source>
</evidence>
<dbReference type="GO" id="GO:0003700">
    <property type="term" value="F:DNA-binding transcription factor activity"/>
    <property type="evidence" value="ECO:0007669"/>
    <property type="project" value="InterPro"/>
</dbReference>
<dbReference type="PANTHER" id="PTHR43952">
    <property type="entry name" value="MYB FAMILY TRANSCRIPTION FACTOR-RELATED"/>
    <property type="match status" value="1"/>
</dbReference>
<protein>
    <submittedName>
        <fullName evidence="8">Uncharacterized protein</fullName>
    </submittedName>
</protein>
<organism evidence="8 9">
    <name type="scientific">Brassica campestris</name>
    <name type="common">Field mustard</name>
    <dbReference type="NCBI Taxonomy" id="3711"/>
    <lineage>
        <taxon>Eukaryota</taxon>
        <taxon>Viridiplantae</taxon>
        <taxon>Streptophyta</taxon>
        <taxon>Embryophyta</taxon>
        <taxon>Tracheophyta</taxon>
        <taxon>Spermatophyta</taxon>
        <taxon>Magnoliopsida</taxon>
        <taxon>eudicotyledons</taxon>
        <taxon>Gunneridae</taxon>
        <taxon>Pentapetalae</taxon>
        <taxon>rosids</taxon>
        <taxon>malvids</taxon>
        <taxon>Brassicales</taxon>
        <taxon>Brassicaceae</taxon>
        <taxon>Brassiceae</taxon>
        <taxon>Brassica</taxon>
    </lineage>
</organism>